<keyword evidence="3" id="KW-0240">DNA-directed RNA polymerase</keyword>
<dbReference type="EMBL" id="FOIT01000004">
    <property type="protein sequence ID" value="SEW08569.1"/>
    <property type="molecule type" value="Genomic_DNA"/>
</dbReference>
<feature type="transmembrane region" description="Helical" evidence="1">
    <location>
        <begin position="20"/>
        <end position="42"/>
    </location>
</feature>
<sequence>MAITKEKKLVHRRFPLIVRILLYIYVAIILFFLGLMIGFGILENPLEVFRLETWEHIINLTRE</sequence>
<reference evidence="2" key="2">
    <citation type="journal article" date="2021" name="PeerJ">
        <title>Extensive microbial diversity within the chicken gut microbiome revealed by metagenomics and culture.</title>
        <authorList>
            <person name="Gilroy R."/>
            <person name="Ravi A."/>
            <person name="Getino M."/>
            <person name="Pursley I."/>
            <person name="Horton D.L."/>
            <person name="Alikhan N.F."/>
            <person name="Baker D."/>
            <person name="Gharbi K."/>
            <person name="Hall N."/>
            <person name="Watson M."/>
            <person name="Adriaenssens E.M."/>
            <person name="Foster-Nyarko E."/>
            <person name="Jarju S."/>
            <person name="Secka A."/>
            <person name="Antonio M."/>
            <person name="Oren A."/>
            <person name="Chaudhuri R.R."/>
            <person name="La Ragione R."/>
            <person name="Hildebrand F."/>
            <person name="Pallen M.J."/>
        </authorList>
    </citation>
    <scope>NUCLEOTIDE SEQUENCE</scope>
    <source>
        <strain evidence="2">6019</strain>
    </source>
</reference>
<dbReference type="OrthoDB" id="2300232at2"/>
<accession>A0A662Z4B0</accession>
<dbReference type="GO" id="GO:0000428">
    <property type="term" value="C:DNA-directed RNA polymerase complex"/>
    <property type="evidence" value="ECO:0007669"/>
    <property type="project" value="UniProtKB-KW"/>
</dbReference>
<reference evidence="3 4" key="1">
    <citation type="submission" date="2016-10" db="EMBL/GenBank/DDBJ databases">
        <authorList>
            <person name="Varghese N."/>
            <person name="Submissions S."/>
        </authorList>
    </citation>
    <scope>NUCLEOTIDE SEQUENCE [LARGE SCALE GENOMIC DNA]</scope>
    <source>
        <strain evidence="3 4">IBRC-M10081</strain>
    </source>
</reference>
<keyword evidence="4" id="KW-1185">Reference proteome</keyword>
<keyword evidence="1" id="KW-1133">Transmembrane helix</keyword>
<keyword evidence="1" id="KW-0472">Membrane</keyword>
<keyword evidence="3" id="KW-0804">Transcription</keyword>
<name>A0A662Z4B0_9STAP</name>
<keyword evidence="1" id="KW-0812">Transmembrane</keyword>
<dbReference type="InterPro" id="IPR024596">
    <property type="entry name" value="RNApol_su_b/EpuA"/>
</dbReference>
<dbReference type="EMBL" id="DYYI01000001">
    <property type="protein sequence ID" value="HJE18727.1"/>
    <property type="molecule type" value="Genomic_DNA"/>
</dbReference>
<dbReference type="Proteomes" id="UP000243605">
    <property type="component" value="Unassembled WGS sequence"/>
</dbReference>
<dbReference type="AlphaFoldDB" id="A0A662Z4B0"/>
<gene>
    <name evidence="2" type="ORF">K8V35_00040</name>
    <name evidence="3" type="ORF">SAMN05192557_1564</name>
</gene>
<evidence type="ECO:0000313" key="4">
    <source>
        <dbReference type="Proteomes" id="UP000243605"/>
    </source>
</evidence>
<organism evidence="3 4">
    <name type="scientific">Aliicoccus persicus</name>
    <dbReference type="NCBI Taxonomy" id="930138"/>
    <lineage>
        <taxon>Bacteria</taxon>
        <taxon>Bacillati</taxon>
        <taxon>Bacillota</taxon>
        <taxon>Bacilli</taxon>
        <taxon>Bacillales</taxon>
        <taxon>Staphylococcaceae</taxon>
        <taxon>Aliicoccus</taxon>
    </lineage>
</organism>
<reference evidence="2" key="3">
    <citation type="submission" date="2021-09" db="EMBL/GenBank/DDBJ databases">
        <authorList>
            <person name="Gilroy R."/>
        </authorList>
    </citation>
    <scope>NUCLEOTIDE SEQUENCE</scope>
    <source>
        <strain evidence="2">6019</strain>
    </source>
</reference>
<protein>
    <submittedName>
        <fullName evidence="3">DNA-directed RNA polymerase subunit beta</fullName>
    </submittedName>
</protein>
<dbReference type="Pfam" id="PF11772">
    <property type="entry name" value="EpuA"/>
    <property type="match status" value="1"/>
</dbReference>
<evidence type="ECO:0000313" key="3">
    <source>
        <dbReference type="EMBL" id="SEW08569.1"/>
    </source>
</evidence>
<dbReference type="RefSeq" id="WP_091475465.1">
    <property type="nucleotide sequence ID" value="NZ_FOIT01000004.1"/>
</dbReference>
<proteinExistence type="predicted"/>
<dbReference type="Proteomes" id="UP000763505">
    <property type="component" value="Unassembled WGS sequence"/>
</dbReference>
<evidence type="ECO:0000256" key="1">
    <source>
        <dbReference type="SAM" id="Phobius"/>
    </source>
</evidence>
<evidence type="ECO:0000313" key="2">
    <source>
        <dbReference type="EMBL" id="HJE18727.1"/>
    </source>
</evidence>